<keyword evidence="1" id="KW-0812">Transmembrane</keyword>
<evidence type="ECO:0000313" key="4">
    <source>
        <dbReference type="Proteomes" id="UP001589867"/>
    </source>
</evidence>
<organism evidence="3 4">
    <name type="scientific">Phytohabitans kaempferiae</name>
    <dbReference type="NCBI Taxonomy" id="1620943"/>
    <lineage>
        <taxon>Bacteria</taxon>
        <taxon>Bacillati</taxon>
        <taxon>Actinomycetota</taxon>
        <taxon>Actinomycetes</taxon>
        <taxon>Micromonosporales</taxon>
        <taxon>Micromonosporaceae</taxon>
    </lineage>
</organism>
<keyword evidence="2" id="KW-0732">Signal</keyword>
<keyword evidence="4" id="KW-1185">Reference proteome</keyword>
<feature type="signal peptide" evidence="2">
    <location>
        <begin position="1"/>
        <end position="22"/>
    </location>
</feature>
<dbReference type="RefSeq" id="WP_377256998.1">
    <property type="nucleotide sequence ID" value="NZ_JBHLUH010000061.1"/>
</dbReference>
<gene>
    <name evidence="3" type="ORF">ACFFIA_29785</name>
</gene>
<feature type="transmembrane region" description="Helical" evidence="1">
    <location>
        <begin position="241"/>
        <end position="261"/>
    </location>
</feature>
<sequence length="266" mass="26181">MSTPLWILAAALALAPAPAAPAAPAVTADRAQAAPGDRVLVRLAAWPPGTVTVELCGGAPDGGSAGCAMDSAVQTYVSPTGTAGTALTVAAPPGGCPCAIRATSLDRATVATTPFAVTGAAAPSASGGRSQAAPVLVAASLDGGGSWPDRLGWASTRTLVLRLRNDSPAPAPVALSVTAGRGSAPTGFVAAPAVPDLAPGEERTIAVPVELPPLSTGTYTVTGEVTSAGSTVQVVATTARYPWGVPVVLALAVTALAVTAWRRRRR</sequence>
<comment type="caution">
    <text evidence="3">The sequence shown here is derived from an EMBL/GenBank/DDBJ whole genome shotgun (WGS) entry which is preliminary data.</text>
</comment>
<name>A0ABV6MAX2_9ACTN</name>
<accession>A0ABV6MAX2</accession>
<evidence type="ECO:0000256" key="2">
    <source>
        <dbReference type="SAM" id="SignalP"/>
    </source>
</evidence>
<proteinExistence type="predicted"/>
<keyword evidence="1" id="KW-0472">Membrane</keyword>
<evidence type="ECO:0000256" key="1">
    <source>
        <dbReference type="SAM" id="Phobius"/>
    </source>
</evidence>
<dbReference type="EMBL" id="JBHLUH010000061">
    <property type="protein sequence ID" value="MFC0531848.1"/>
    <property type="molecule type" value="Genomic_DNA"/>
</dbReference>
<reference evidence="3 4" key="1">
    <citation type="submission" date="2024-09" db="EMBL/GenBank/DDBJ databases">
        <authorList>
            <person name="Sun Q."/>
            <person name="Mori K."/>
        </authorList>
    </citation>
    <scope>NUCLEOTIDE SEQUENCE [LARGE SCALE GENOMIC DNA]</scope>
    <source>
        <strain evidence="3 4">TBRC 3947</strain>
    </source>
</reference>
<dbReference type="Proteomes" id="UP001589867">
    <property type="component" value="Unassembled WGS sequence"/>
</dbReference>
<evidence type="ECO:0000313" key="3">
    <source>
        <dbReference type="EMBL" id="MFC0531848.1"/>
    </source>
</evidence>
<feature type="chain" id="PRO_5046437511" description="Alpha-galactosidase NEW3 domain-containing protein" evidence="2">
    <location>
        <begin position="23"/>
        <end position="266"/>
    </location>
</feature>
<keyword evidence="1" id="KW-1133">Transmembrane helix</keyword>
<protein>
    <recommendedName>
        <fullName evidence="5">Alpha-galactosidase NEW3 domain-containing protein</fullName>
    </recommendedName>
</protein>
<evidence type="ECO:0008006" key="5">
    <source>
        <dbReference type="Google" id="ProtNLM"/>
    </source>
</evidence>